<accession>A0A401FP01</accession>
<keyword evidence="10" id="KW-1278">Translocase</keyword>
<keyword evidence="19" id="KW-1185">Reference proteome</keyword>
<keyword evidence="4" id="KW-0104">Cadmium</keyword>
<dbReference type="InterPro" id="IPR036412">
    <property type="entry name" value="HAD-like_sf"/>
</dbReference>
<dbReference type="GO" id="GO:0046872">
    <property type="term" value="F:metal ion binding"/>
    <property type="evidence" value="ECO:0007669"/>
    <property type="project" value="UniProtKB-KW"/>
</dbReference>
<keyword evidence="3 16" id="KW-1003">Cell membrane</keyword>
<evidence type="ECO:0000256" key="3">
    <source>
        <dbReference type="ARBA" id="ARBA00022475"/>
    </source>
</evidence>
<dbReference type="InterPro" id="IPR018303">
    <property type="entry name" value="ATPase_P-typ_P_site"/>
</dbReference>
<dbReference type="SUPFAM" id="SSF81665">
    <property type="entry name" value="Calcium ATPase, transmembrane domain M"/>
    <property type="match status" value="1"/>
</dbReference>
<dbReference type="InterPro" id="IPR008250">
    <property type="entry name" value="ATPase_P-typ_transduc_dom_A_sf"/>
</dbReference>
<dbReference type="SFLD" id="SFLDS00003">
    <property type="entry name" value="Haloacid_Dehalogenase"/>
    <property type="match status" value="1"/>
</dbReference>
<dbReference type="GO" id="GO:0006825">
    <property type="term" value="P:copper ion transport"/>
    <property type="evidence" value="ECO:0007669"/>
    <property type="project" value="UniProtKB-KW"/>
</dbReference>
<dbReference type="PANTHER" id="PTHR48085:SF5">
    <property type="entry name" value="CADMIUM_ZINC-TRANSPORTING ATPASE HMA4-RELATED"/>
    <property type="match status" value="1"/>
</dbReference>
<name>A0A401FP01_9LACO</name>
<keyword evidence="6 16" id="KW-0479">Metal-binding</keyword>
<dbReference type="SFLD" id="SFLDF00027">
    <property type="entry name" value="p-type_atpase"/>
    <property type="match status" value="1"/>
</dbReference>
<keyword evidence="7 16" id="KW-0547">Nucleotide-binding</keyword>
<proteinExistence type="inferred from homology"/>
<dbReference type="GO" id="GO:0005886">
    <property type="term" value="C:plasma membrane"/>
    <property type="evidence" value="ECO:0007669"/>
    <property type="project" value="UniProtKB-SubCell"/>
</dbReference>
<dbReference type="InterPro" id="IPR023214">
    <property type="entry name" value="HAD_sf"/>
</dbReference>
<dbReference type="PROSITE" id="PS00154">
    <property type="entry name" value="ATPASE_E1_E2"/>
    <property type="match status" value="1"/>
</dbReference>
<dbReference type="SUPFAM" id="SSF56784">
    <property type="entry name" value="HAD-like"/>
    <property type="match status" value="1"/>
</dbReference>
<feature type="transmembrane region" description="Helical" evidence="16">
    <location>
        <begin position="65"/>
        <end position="82"/>
    </location>
</feature>
<keyword evidence="18" id="KW-0378">Hydrolase</keyword>
<comment type="caution">
    <text evidence="18">The sequence shown here is derived from an EMBL/GenBank/DDBJ whole genome shotgun (WGS) entry which is preliminary data.</text>
</comment>
<dbReference type="PRINTS" id="PR00120">
    <property type="entry name" value="HATPASE"/>
</dbReference>
<evidence type="ECO:0000256" key="8">
    <source>
        <dbReference type="ARBA" id="ARBA00022796"/>
    </source>
</evidence>
<dbReference type="GO" id="GO:0016887">
    <property type="term" value="F:ATP hydrolysis activity"/>
    <property type="evidence" value="ECO:0007669"/>
    <property type="project" value="InterPro"/>
</dbReference>
<evidence type="ECO:0000256" key="6">
    <source>
        <dbReference type="ARBA" id="ARBA00022723"/>
    </source>
</evidence>
<feature type="transmembrane region" description="Helical" evidence="16">
    <location>
        <begin position="595"/>
        <end position="613"/>
    </location>
</feature>
<dbReference type="SUPFAM" id="SSF81653">
    <property type="entry name" value="Calcium ATPase, transduction domain A"/>
    <property type="match status" value="1"/>
</dbReference>
<evidence type="ECO:0000256" key="11">
    <source>
        <dbReference type="ARBA" id="ARBA00022989"/>
    </source>
</evidence>
<evidence type="ECO:0000256" key="7">
    <source>
        <dbReference type="ARBA" id="ARBA00022741"/>
    </source>
</evidence>
<dbReference type="InterPro" id="IPR027256">
    <property type="entry name" value="P-typ_ATPase_IB"/>
</dbReference>
<feature type="transmembrane region" description="Helical" evidence="16">
    <location>
        <begin position="12"/>
        <end position="30"/>
    </location>
</feature>
<dbReference type="NCBIfam" id="TIGR01494">
    <property type="entry name" value="ATPase_P-type"/>
    <property type="match status" value="1"/>
</dbReference>
<dbReference type="FunFam" id="2.70.150.10:FF:000020">
    <property type="entry name" value="Copper-exporting P-type ATPase A"/>
    <property type="match status" value="1"/>
</dbReference>
<dbReference type="NCBIfam" id="TIGR01525">
    <property type="entry name" value="ATPase-IB_hvy"/>
    <property type="match status" value="1"/>
</dbReference>
<dbReference type="EMBL" id="BEXA01000005">
    <property type="protein sequence ID" value="GAY73998.1"/>
    <property type="molecule type" value="Genomic_DNA"/>
</dbReference>
<keyword evidence="8" id="KW-0813">Transport</keyword>
<organism evidence="18 19">
    <name type="scientific">Lentilactobacillus kosonis</name>
    <dbReference type="NCBI Taxonomy" id="2810561"/>
    <lineage>
        <taxon>Bacteria</taxon>
        <taxon>Bacillati</taxon>
        <taxon>Bacillota</taxon>
        <taxon>Bacilli</taxon>
        <taxon>Lactobacillales</taxon>
        <taxon>Lactobacillaceae</taxon>
        <taxon>Lentilactobacillus</taxon>
    </lineage>
</organism>
<dbReference type="GO" id="GO:0008551">
    <property type="term" value="F:P-type cadmium transporter activity"/>
    <property type="evidence" value="ECO:0007669"/>
    <property type="project" value="UniProtKB-EC"/>
</dbReference>
<dbReference type="InterPro" id="IPR059000">
    <property type="entry name" value="ATPase_P-type_domA"/>
</dbReference>
<dbReference type="InterPro" id="IPR001757">
    <property type="entry name" value="P_typ_ATPase"/>
</dbReference>
<feature type="transmembrane region" description="Helical" evidence="16">
    <location>
        <begin position="570"/>
        <end position="589"/>
    </location>
</feature>
<feature type="transmembrane region" description="Helical" evidence="16">
    <location>
        <begin position="239"/>
        <end position="255"/>
    </location>
</feature>
<dbReference type="AlphaFoldDB" id="A0A401FP01"/>
<evidence type="ECO:0000256" key="1">
    <source>
        <dbReference type="ARBA" id="ARBA00004651"/>
    </source>
</evidence>
<dbReference type="EC" id="7.2.2.21" evidence="14"/>
<evidence type="ECO:0000256" key="4">
    <source>
        <dbReference type="ARBA" id="ARBA00022539"/>
    </source>
</evidence>
<dbReference type="PRINTS" id="PR00119">
    <property type="entry name" value="CATATPASE"/>
</dbReference>
<evidence type="ECO:0000256" key="5">
    <source>
        <dbReference type="ARBA" id="ARBA00022692"/>
    </source>
</evidence>
<dbReference type="InterPro" id="IPR051014">
    <property type="entry name" value="Cation_Transport_ATPase_IB"/>
</dbReference>
<dbReference type="Gene3D" id="3.40.1110.10">
    <property type="entry name" value="Calcium-transporting ATPase, cytoplasmic domain N"/>
    <property type="match status" value="1"/>
</dbReference>
<evidence type="ECO:0000256" key="16">
    <source>
        <dbReference type="RuleBase" id="RU362081"/>
    </source>
</evidence>
<keyword evidence="11 16" id="KW-1133">Transmembrane helix</keyword>
<sequence>MAKLLNQFNKHWTQLTLWSAILLLIGFGFRAAGLTLIANILFAIVTIMAGLPTIIRAISALNAKVISIELLVSIAVIGAVVIQEFEESAVVTFLFILGTFLEQRTLNRTHKSIKELTESAPKTALLLNDNGETDSVDVDEIEVDDKLLVRVGDQVPVDGKILTGSTLLDEAIVTGESISARKQPGDEVYMGTTNQEATITVEATKVGEDTTFGKIIELVEDAQDNQAPAAKFIDKFAKYYTPAVLIIAALIFLIFKDFRLAITFLVLGCPGALVIGAPVSNVAGIGRGAQGKILVKGGSVMDELNNVDTLLFDKTGTITTGHPSVSHLYQYDDHENWLLIASQMEQASTHPLGTAIVKYAEKSTDNINQSIDTKTINGVGITTEYDQQTIWLGSPTVLETSHVNLTAKQTKQLIGLQESGNSIVLMVADQTLVLMFGIIDQLRPGVKDVLNALRRYGVKNFAMLTGDNQKTANQIGKLINVDDVRAELMPTDKASILAAEQAKGHKVLFIGDGINDAPSLAKADVGIAMGSGTDTAIETSDVVLIDSDFNNIFKAKKLARITINNMRQNIVIAIATVLVLLLGLLTNYVDMATGMFVHEASILVVILNAMRILRIKL</sequence>
<evidence type="ECO:0000256" key="10">
    <source>
        <dbReference type="ARBA" id="ARBA00022967"/>
    </source>
</evidence>
<dbReference type="InterPro" id="IPR023298">
    <property type="entry name" value="ATPase_P-typ_TM_dom_sf"/>
</dbReference>
<dbReference type="OrthoDB" id="9813266at2"/>
<evidence type="ECO:0000256" key="2">
    <source>
        <dbReference type="ARBA" id="ARBA00006024"/>
    </source>
</evidence>
<reference evidence="18 19" key="1">
    <citation type="submission" date="2017-11" db="EMBL/GenBank/DDBJ databases">
        <title>Draft Genome Sequence of Lactobacillus curieae NBRC 111893 isolated from Koso, a Japanese sugar-Vegetable Fermented Beverage.</title>
        <authorList>
            <person name="Chiou T.Y."/>
            <person name="Oshima K."/>
            <person name="Suda W."/>
            <person name="Hattori M."/>
            <person name="Takahashi T."/>
        </authorList>
    </citation>
    <scope>NUCLEOTIDE SEQUENCE [LARGE SCALE GENOMIC DNA]</scope>
    <source>
        <strain evidence="18 19">NBRC111893</strain>
    </source>
</reference>
<comment type="subcellular location">
    <subcellularLocation>
        <location evidence="1">Cell membrane</location>
        <topology evidence="1">Multi-pass membrane protein</topology>
    </subcellularLocation>
</comment>
<dbReference type="SFLD" id="SFLDG00002">
    <property type="entry name" value="C1.7:_P-type_atpase_like"/>
    <property type="match status" value="1"/>
</dbReference>
<evidence type="ECO:0000256" key="15">
    <source>
        <dbReference type="ARBA" id="ARBA00049338"/>
    </source>
</evidence>
<comment type="catalytic activity">
    <reaction evidence="15">
        <text>Cd(2+)(in) + ATP + H2O = Cd(2+)(out) + ADP + phosphate + H(+)</text>
        <dbReference type="Rhea" id="RHEA:12132"/>
        <dbReference type="ChEBI" id="CHEBI:15377"/>
        <dbReference type="ChEBI" id="CHEBI:15378"/>
        <dbReference type="ChEBI" id="CHEBI:30616"/>
        <dbReference type="ChEBI" id="CHEBI:43474"/>
        <dbReference type="ChEBI" id="CHEBI:48775"/>
        <dbReference type="ChEBI" id="CHEBI:456216"/>
        <dbReference type="EC" id="7.2.2.21"/>
    </reaction>
</comment>
<keyword evidence="8" id="KW-0187">Copper transport</keyword>
<feature type="transmembrane region" description="Helical" evidence="16">
    <location>
        <begin position="261"/>
        <end position="283"/>
    </location>
</feature>
<evidence type="ECO:0000256" key="9">
    <source>
        <dbReference type="ARBA" id="ARBA00022840"/>
    </source>
</evidence>
<evidence type="ECO:0000256" key="13">
    <source>
        <dbReference type="ARBA" id="ARBA00023136"/>
    </source>
</evidence>
<comment type="similarity">
    <text evidence="2 16">Belongs to the cation transport ATPase (P-type) (TC 3.A.3) family. Type IB subfamily.</text>
</comment>
<feature type="transmembrane region" description="Helical" evidence="16">
    <location>
        <begin position="36"/>
        <end position="58"/>
    </location>
</feature>
<dbReference type="InterPro" id="IPR044492">
    <property type="entry name" value="P_typ_ATPase_HD_dom"/>
</dbReference>
<dbReference type="Gene3D" id="3.40.50.1000">
    <property type="entry name" value="HAD superfamily/HAD-like"/>
    <property type="match status" value="1"/>
</dbReference>
<dbReference type="Proteomes" id="UP000286974">
    <property type="component" value="Unassembled WGS sequence"/>
</dbReference>
<protein>
    <recommendedName>
        <fullName evidence="14">Cd(2+)-exporting ATPase</fullName>
        <ecNumber evidence="14">7.2.2.21</ecNumber>
    </recommendedName>
</protein>
<keyword evidence="8" id="KW-0406">Ion transport</keyword>
<dbReference type="CDD" id="cd02079">
    <property type="entry name" value="P-type_ATPase_HM"/>
    <property type="match status" value="1"/>
</dbReference>
<keyword evidence="13 16" id="KW-0472">Membrane</keyword>
<gene>
    <name evidence="18" type="ORF">NBRC111893_2144</name>
</gene>
<dbReference type="Pfam" id="PF00122">
    <property type="entry name" value="E1-E2_ATPase"/>
    <property type="match status" value="1"/>
</dbReference>
<evidence type="ECO:0000256" key="14">
    <source>
        <dbReference type="ARBA" id="ARBA00039103"/>
    </source>
</evidence>
<dbReference type="RefSeq" id="WP_125008724.1">
    <property type="nucleotide sequence ID" value="NZ_BEXA01000005.1"/>
</dbReference>
<dbReference type="InterPro" id="IPR023299">
    <property type="entry name" value="ATPase_P-typ_cyto_dom_N"/>
</dbReference>
<dbReference type="Pfam" id="PF00702">
    <property type="entry name" value="Hydrolase"/>
    <property type="match status" value="1"/>
</dbReference>
<evidence type="ECO:0000313" key="18">
    <source>
        <dbReference type="EMBL" id="GAY73998.1"/>
    </source>
</evidence>
<dbReference type="Gene3D" id="2.70.150.10">
    <property type="entry name" value="Calcium-transporting ATPase, cytoplasmic transduction domain A"/>
    <property type="match status" value="1"/>
</dbReference>
<keyword evidence="5 16" id="KW-0812">Transmembrane</keyword>
<evidence type="ECO:0000313" key="19">
    <source>
        <dbReference type="Proteomes" id="UP000286974"/>
    </source>
</evidence>
<feature type="domain" description="P-type ATPase A" evidence="17">
    <location>
        <begin position="119"/>
        <end position="220"/>
    </location>
</feature>
<keyword evidence="9 16" id="KW-0067">ATP-binding</keyword>
<dbReference type="GO" id="GO:0005524">
    <property type="term" value="F:ATP binding"/>
    <property type="evidence" value="ECO:0007669"/>
    <property type="project" value="UniProtKB-UniRule"/>
</dbReference>
<keyword evidence="12" id="KW-0186">Copper</keyword>
<dbReference type="PROSITE" id="PS01229">
    <property type="entry name" value="COF_2"/>
    <property type="match status" value="1"/>
</dbReference>
<evidence type="ECO:0000256" key="12">
    <source>
        <dbReference type="ARBA" id="ARBA00023008"/>
    </source>
</evidence>
<dbReference type="PANTHER" id="PTHR48085">
    <property type="entry name" value="CADMIUM/ZINC-TRANSPORTING ATPASE HMA2-RELATED"/>
    <property type="match status" value="1"/>
</dbReference>
<evidence type="ECO:0000259" key="17">
    <source>
        <dbReference type="Pfam" id="PF00122"/>
    </source>
</evidence>